<protein>
    <submittedName>
        <fullName evidence="2">Uncharacterized protein</fullName>
    </submittedName>
</protein>
<feature type="compositionally biased region" description="Basic and acidic residues" evidence="1">
    <location>
        <begin position="25"/>
        <end position="38"/>
    </location>
</feature>
<gene>
    <name evidence="2" type="ORF">LshimejAT787_0402010</name>
</gene>
<reference evidence="2" key="1">
    <citation type="submission" date="2022-07" db="EMBL/GenBank/DDBJ databases">
        <title>The genome of Lyophyllum shimeji provides insight into the initial evolution of ectomycorrhizal fungal genome.</title>
        <authorList>
            <person name="Kobayashi Y."/>
            <person name="Shibata T."/>
            <person name="Hirakawa H."/>
            <person name="Shigenobu S."/>
            <person name="Nishiyama T."/>
            <person name="Yamada A."/>
            <person name="Hasebe M."/>
            <person name="Kawaguchi M."/>
        </authorList>
    </citation>
    <scope>NUCLEOTIDE SEQUENCE</scope>
    <source>
        <strain evidence="2">AT787</strain>
    </source>
</reference>
<evidence type="ECO:0000313" key="2">
    <source>
        <dbReference type="EMBL" id="GLB37150.1"/>
    </source>
</evidence>
<feature type="region of interest" description="Disordered" evidence="1">
    <location>
        <begin position="1"/>
        <end position="303"/>
    </location>
</feature>
<proteinExistence type="predicted"/>
<dbReference type="EMBL" id="BRPK01000004">
    <property type="protein sequence ID" value="GLB37150.1"/>
    <property type="molecule type" value="Genomic_DNA"/>
</dbReference>
<feature type="compositionally biased region" description="Polar residues" evidence="1">
    <location>
        <begin position="1"/>
        <end position="23"/>
    </location>
</feature>
<dbReference type="AlphaFoldDB" id="A0A9P3UMU5"/>
<dbReference type="Proteomes" id="UP001063166">
    <property type="component" value="Unassembled WGS sequence"/>
</dbReference>
<accession>A0A9P3UMU5</accession>
<evidence type="ECO:0000313" key="3">
    <source>
        <dbReference type="Proteomes" id="UP001063166"/>
    </source>
</evidence>
<dbReference type="OrthoDB" id="3358973at2759"/>
<sequence>MTSISSIETVTPGTLSSLPNSPGISHERTSLAESESRILKGKRRAVDSGYDSLQDDETTSSPYSGAYPPTNDEEAETRRVEENLRRWEAAERQRRKAARESAYSSPSLVSDVSRRASLLLSGNRSRHKNDSSLGNHVALRSQENISEVPLEDINATPTPSASPSPSPSPKPRDSTDTQNPFANPPEPLSPFADPLQISALMSPSMDDPSAKRSSDQVPVAGSSASKRAPPGPPMPLGLPAPRTPPPPVDAPPQSKPPPSLSRSAKSTDDPPKETRWWHDWLCGCGEGPDRGGDYQAGRTNPFE</sequence>
<keyword evidence="3" id="KW-1185">Reference proteome</keyword>
<name>A0A9P3UMU5_LYOSH</name>
<feature type="compositionally biased region" description="Pro residues" evidence="1">
    <location>
        <begin position="160"/>
        <end position="169"/>
    </location>
</feature>
<evidence type="ECO:0000256" key="1">
    <source>
        <dbReference type="SAM" id="MobiDB-lite"/>
    </source>
</evidence>
<comment type="caution">
    <text evidence="2">The sequence shown here is derived from an EMBL/GenBank/DDBJ whole genome shotgun (WGS) entry which is preliminary data.</text>
</comment>
<feature type="compositionally biased region" description="Basic and acidic residues" evidence="1">
    <location>
        <begin position="265"/>
        <end position="278"/>
    </location>
</feature>
<organism evidence="2 3">
    <name type="scientific">Lyophyllum shimeji</name>
    <name type="common">Hon-shimeji</name>
    <name type="synonym">Tricholoma shimeji</name>
    <dbReference type="NCBI Taxonomy" id="47721"/>
    <lineage>
        <taxon>Eukaryota</taxon>
        <taxon>Fungi</taxon>
        <taxon>Dikarya</taxon>
        <taxon>Basidiomycota</taxon>
        <taxon>Agaricomycotina</taxon>
        <taxon>Agaricomycetes</taxon>
        <taxon>Agaricomycetidae</taxon>
        <taxon>Agaricales</taxon>
        <taxon>Tricholomatineae</taxon>
        <taxon>Lyophyllaceae</taxon>
        <taxon>Lyophyllum</taxon>
    </lineage>
</organism>
<feature type="compositionally biased region" description="Basic and acidic residues" evidence="1">
    <location>
        <begin position="76"/>
        <end position="92"/>
    </location>
</feature>
<feature type="compositionally biased region" description="Pro residues" evidence="1">
    <location>
        <begin position="229"/>
        <end position="259"/>
    </location>
</feature>